<dbReference type="NCBIfam" id="NF045848">
    <property type="entry name" value="MMCAP2_0566_fam"/>
    <property type="match status" value="1"/>
</dbReference>
<reference evidence="3 4" key="1">
    <citation type="submission" date="2011-04" db="EMBL/GenBank/DDBJ databases">
        <title>The Genome Sequence of Clostridium citroniae WAL-19142.</title>
        <authorList>
            <consortium name="The Broad Institute Genome Sequencing Platform"/>
            <person name="Earl A."/>
            <person name="Ward D."/>
            <person name="Feldgarden M."/>
            <person name="Gevers D."/>
            <person name="Warren Y.A."/>
            <person name="Tyrrell K.L."/>
            <person name="Citron D.M."/>
            <person name="Goldstein E.J."/>
            <person name="Daigneault M."/>
            <person name="Allen-Vercoe E."/>
            <person name="Young S.K."/>
            <person name="Zeng Q."/>
            <person name="Gargeya S."/>
            <person name="Fitzgerald M."/>
            <person name="Haas B."/>
            <person name="Abouelleil A."/>
            <person name="Alvarado L."/>
            <person name="Arachchi H.M."/>
            <person name="Berlin A."/>
            <person name="Brown A."/>
            <person name="Chapman S.B."/>
            <person name="Chen Z."/>
            <person name="Dunbar C."/>
            <person name="Freedman E."/>
            <person name="Gearin G."/>
            <person name="Gellesch M."/>
            <person name="Goldberg J."/>
            <person name="Griggs A."/>
            <person name="Gujja S."/>
            <person name="Heilman E.R."/>
            <person name="Heiman D."/>
            <person name="Howarth C."/>
            <person name="Larson L."/>
            <person name="Lui A."/>
            <person name="MacDonald P.J."/>
            <person name="Mehta T."/>
            <person name="Montmayeur A."/>
            <person name="Murphy C."/>
            <person name="Neiman D."/>
            <person name="Pearson M."/>
            <person name="Priest M."/>
            <person name="Roberts A."/>
            <person name="Saif S."/>
            <person name="Shea T."/>
            <person name="Shenoy N."/>
            <person name="Sisk P."/>
            <person name="Stolte C."/>
            <person name="Sykes S."/>
            <person name="White J."/>
            <person name="Yandava C."/>
            <person name="Wortman J."/>
            <person name="Nusbaum C."/>
            <person name="Birren B."/>
        </authorList>
    </citation>
    <scope>NUCLEOTIDE SEQUENCE [LARGE SCALE GENOMIC DNA]</scope>
    <source>
        <strain evidence="3 4">WAL-19142</strain>
    </source>
</reference>
<feature type="region of interest" description="Disordered" evidence="1">
    <location>
        <begin position="437"/>
        <end position="629"/>
    </location>
</feature>
<dbReference type="GeneID" id="93166623"/>
<protein>
    <submittedName>
        <fullName evidence="3">Uncharacterized protein</fullName>
    </submittedName>
</protein>
<dbReference type="EMBL" id="ADLK01000064">
    <property type="protein sequence ID" value="KMW09493.1"/>
    <property type="molecule type" value="Genomic_DNA"/>
</dbReference>
<comment type="caution">
    <text evidence="3">The sequence shown here is derived from an EMBL/GenBank/DDBJ whole genome shotgun (WGS) entry which is preliminary data.</text>
</comment>
<feature type="compositionally biased region" description="Gly residues" evidence="1">
    <location>
        <begin position="472"/>
        <end position="491"/>
    </location>
</feature>
<feature type="transmembrane region" description="Helical" evidence="2">
    <location>
        <begin position="125"/>
        <end position="149"/>
    </location>
</feature>
<feature type="transmembrane region" description="Helical" evidence="2">
    <location>
        <begin position="275"/>
        <end position="296"/>
    </location>
</feature>
<evidence type="ECO:0000313" key="3">
    <source>
        <dbReference type="EMBL" id="KMW09493.1"/>
    </source>
</evidence>
<accession>A0A0J9B8R0</accession>
<proteinExistence type="predicted"/>
<dbReference type="OrthoDB" id="2059140at2"/>
<dbReference type="Proteomes" id="UP000037392">
    <property type="component" value="Unassembled WGS sequence"/>
</dbReference>
<feature type="compositionally biased region" description="Basic and acidic residues" evidence="1">
    <location>
        <begin position="616"/>
        <end position="629"/>
    </location>
</feature>
<feature type="compositionally biased region" description="Basic and acidic residues" evidence="1">
    <location>
        <begin position="440"/>
        <end position="460"/>
    </location>
</feature>
<evidence type="ECO:0000256" key="2">
    <source>
        <dbReference type="SAM" id="Phobius"/>
    </source>
</evidence>
<organism evidence="3 4">
    <name type="scientific">[Clostridium] citroniae WAL-19142</name>
    <dbReference type="NCBI Taxonomy" id="742734"/>
    <lineage>
        <taxon>Bacteria</taxon>
        <taxon>Bacillati</taxon>
        <taxon>Bacillota</taxon>
        <taxon>Clostridia</taxon>
        <taxon>Lachnospirales</taxon>
        <taxon>Lachnospiraceae</taxon>
        <taxon>Enterocloster</taxon>
    </lineage>
</organism>
<feature type="compositionally biased region" description="Basic and acidic residues" evidence="1">
    <location>
        <begin position="523"/>
        <end position="559"/>
    </location>
</feature>
<name>A0A0J9B8R0_9FIRM</name>
<dbReference type="AlphaFoldDB" id="A0A0J9B8R0"/>
<keyword evidence="2" id="KW-0812">Transmembrane</keyword>
<sequence>MEMAYLGLFQKIFNWVLNHIFDPVFKWLSKLLSTALSWLFNELLADILLPVLKDTVDYFIEIFMDIFCGVIYGLFSGILKLIDYLEIAFDVFIGVRDVSFGSKGNKITGSLLEVLFQQETINKTFWILTSAGLAIALLLTIYMTAKSAFDLDFDNRKPVSKVLASMMKTFVQFFAVPFFVWFVIELASIILGSITSLLGGQSETTLGRIIFVISSLNAALDSNYNANSNISGIILGTTSDDMYRYPFYSMNAMDAKDYGDISVVTNSFDLSEFDYLVGFIAAIFLFFVLAACLLSFVQRIFEIILLYIVSPYFVSTIPLDDGERFGKWRELFVGKTFSGFGSAIGMRLYLMVCPLIMSGSINFGAGSSPEMDYLVKLFFLVGGAWAVYKSGPMLTQILSYQAAQTETMTQRAASYGIHQTTRQIYRGGKQLLSSALSAKDSLDDKKKQGTPDEKSEKYTGKENGAGKQSGSAGSGGSSGKSSGGSSGGGEGQSKWAKSSGSQKAKSGKSGSSETQRSGVKIGSHREDRGRLANNSHREDRGRLSIGSHREARGRLELGSHRMNSQAGRNGQQDGSNRQNSNVQKITVIRETQIRTRVVHVRDSGGNAVPRYSSYSKLEKKATKPETGRK</sequence>
<evidence type="ECO:0000256" key="1">
    <source>
        <dbReference type="SAM" id="MobiDB-lite"/>
    </source>
</evidence>
<keyword evidence="2" id="KW-1133">Transmembrane helix</keyword>
<feature type="compositionally biased region" description="Polar residues" evidence="1">
    <location>
        <begin position="561"/>
        <end position="584"/>
    </location>
</feature>
<feature type="transmembrane region" description="Helical" evidence="2">
    <location>
        <begin position="59"/>
        <end position="82"/>
    </location>
</feature>
<dbReference type="PATRIC" id="fig|742734.4.peg.6047"/>
<evidence type="ECO:0000313" key="4">
    <source>
        <dbReference type="Proteomes" id="UP000037392"/>
    </source>
</evidence>
<keyword evidence="2" id="KW-0472">Membrane</keyword>
<dbReference type="NCBIfam" id="NF045889">
    <property type="entry name" value="ICE_Mbov_0396_TM"/>
    <property type="match status" value="1"/>
</dbReference>
<feature type="transmembrane region" description="Helical" evidence="2">
    <location>
        <begin position="170"/>
        <end position="194"/>
    </location>
</feature>
<dbReference type="RefSeq" id="WP_048931362.1">
    <property type="nucleotide sequence ID" value="NZ_KQ235889.1"/>
</dbReference>
<gene>
    <name evidence="3" type="ORF">HMPREF9470_05641</name>
</gene>
<feature type="compositionally biased region" description="Low complexity" evidence="1">
    <location>
        <begin position="492"/>
        <end position="512"/>
    </location>
</feature>